<keyword evidence="1 2" id="KW-0129">CBS domain</keyword>
<evidence type="ECO:0000259" key="3">
    <source>
        <dbReference type="PROSITE" id="PS51371"/>
    </source>
</evidence>
<dbReference type="Gene3D" id="3.10.580.10">
    <property type="entry name" value="CBS-domain"/>
    <property type="match status" value="1"/>
</dbReference>
<evidence type="ECO:0000256" key="1">
    <source>
        <dbReference type="ARBA" id="ARBA00023122"/>
    </source>
</evidence>
<evidence type="ECO:0000313" key="4">
    <source>
        <dbReference type="EMBL" id="MFC0320995.1"/>
    </source>
</evidence>
<dbReference type="PANTHER" id="PTHR43080">
    <property type="entry name" value="CBS DOMAIN-CONTAINING PROTEIN CBSX3, MITOCHONDRIAL"/>
    <property type="match status" value="1"/>
</dbReference>
<dbReference type="Gene3D" id="3.90.1280.20">
    <property type="match status" value="1"/>
</dbReference>
<dbReference type="RefSeq" id="WP_013668391.1">
    <property type="nucleotide sequence ID" value="NZ_JBHLWO010000002.1"/>
</dbReference>
<evidence type="ECO:0000313" key="5">
    <source>
        <dbReference type="Proteomes" id="UP001589774"/>
    </source>
</evidence>
<comment type="caution">
    <text evidence="4">The sequence shown here is derived from an EMBL/GenBank/DDBJ whole genome shotgun (WGS) entry which is preliminary data.</text>
</comment>
<feature type="domain" description="CBS" evidence="3">
    <location>
        <begin position="1"/>
        <end position="62"/>
    </location>
</feature>
<dbReference type="PANTHER" id="PTHR43080:SF2">
    <property type="entry name" value="CBS DOMAIN-CONTAINING PROTEIN"/>
    <property type="match status" value="1"/>
</dbReference>
<evidence type="ECO:0000256" key="2">
    <source>
        <dbReference type="PROSITE-ProRule" id="PRU00703"/>
    </source>
</evidence>
<dbReference type="SMART" id="SM00116">
    <property type="entry name" value="CBS"/>
    <property type="match status" value="2"/>
</dbReference>
<dbReference type="InterPro" id="IPR051257">
    <property type="entry name" value="Diverse_CBS-Domain"/>
</dbReference>
<organism evidence="4 5">
    <name type="scientific">Olivibacter oleidegradans</name>
    <dbReference type="NCBI Taxonomy" id="760123"/>
    <lineage>
        <taxon>Bacteria</taxon>
        <taxon>Pseudomonadati</taxon>
        <taxon>Bacteroidota</taxon>
        <taxon>Sphingobacteriia</taxon>
        <taxon>Sphingobacteriales</taxon>
        <taxon>Sphingobacteriaceae</taxon>
        <taxon>Olivibacter</taxon>
    </lineage>
</organism>
<dbReference type="EMBL" id="JBHLWO010000002">
    <property type="protein sequence ID" value="MFC0320995.1"/>
    <property type="molecule type" value="Genomic_DNA"/>
</dbReference>
<name>A0ABV6HSC2_9SPHI</name>
<dbReference type="SUPFAM" id="SSF54631">
    <property type="entry name" value="CBS-domain pair"/>
    <property type="match status" value="1"/>
</dbReference>
<reference evidence="4 5" key="1">
    <citation type="submission" date="2024-09" db="EMBL/GenBank/DDBJ databases">
        <authorList>
            <person name="Sun Q."/>
            <person name="Mori K."/>
        </authorList>
    </citation>
    <scope>NUCLEOTIDE SEQUENCE [LARGE SCALE GENOMIC DNA]</scope>
    <source>
        <strain evidence="4 5">CCM 7765</strain>
    </source>
</reference>
<dbReference type="InterPro" id="IPR000644">
    <property type="entry name" value="CBS_dom"/>
</dbReference>
<keyword evidence="5" id="KW-1185">Reference proteome</keyword>
<protein>
    <submittedName>
        <fullName evidence="4">CBS domain-containing protein</fullName>
    </submittedName>
</protein>
<dbReference type="InterPro" id="IPR046342">
    <property type="entry name" value="CBS_dom_sf"/>
</dbReference>
<gene>
    <name evidence="4" type="ORF">ACFFI0_21905</name>
</gene>
<dbReference type="Pfam" id="PF00571">
    <property type="entry name" value="CBS"/>
    <property type="match status" value="2"/>
</dbReference>
<accession>A0ABV6HSC2</accession>
<proteinExistence type="predicted"/>
<feature type="domain" description="CBS" evidence="3">
    <location>
        <begin position="65"/>
        <end position="124"/>
    </location>
</feature>
<dbReference type="PROSITE" id="PS51371">
    <property type="entry name" value="CBS"/>
    <property type="match status" value="2"/>
</dbReference>
<sequence length="221" mass="25287">MTTGEIIKNDIFPVRPEDTLQFLLDRMTEYKVSQLPVVQNNAYLGLVIEDDLLEHVGEMRLEAVASKHALKLIFAFENQHVYDALRLFHAHSLDILPIVDEQQQYKGVITLKNLTDFLAENMASDAEGGIIVLEIGNRDNSLSHISQIIESDNTQILSSSVRSFPDSTRLEITLKLNRTDISSIVAAFLRHDYIVKGIYNDKRGYDSTRDRYDQLMRYLDL</sequence>
<dbReference type="Proteomes" id="UP001589774">
    <property type="component" value="Unassembled WGS sequence"/>
</dbReference>